<dbReference type="GO" id="GO:0004180">
    <property type="term" value="F:carboxypeptidase activity"/>
    <property type="evidence" value="ECO:0007669"/>
    <property type="project" value="UniProtKB-KW"/>
</dbReference>
<dbReference type="GO" id="GO:0008237">
    <property type="term" value="F:metallopeptidase activity"/>
    <property type="evidence" value="ECO:0007669"/>
    <property type="project" value="UniProtKB-KW"/>
</dbReference>
<evidence type="ECO:0000256" key="6">
    <source>
        <dbReference type="ARBA" id="ARBA00022670"/>
    </source>
</evidence>
<dbReference type="EMBL" id="JACVVK020000206">
    <property type="protein sequence ID" value="KAK7484686.1"/>
    <property type="molecule type" value="Genomic_DNA"/>
</dbReference>
<evidence type="ECO:0000256" key="13">
    <source>
        <dbReference type="PROSITE-ProRule" id="PRU01379"/>
    </source>
</evidence>
<comment type="similarity">
    <text evidence="3 13">Belongs to the peptidase M14 family.</text>
</comment>
<gene>
    <name evidence="16" type="ORF">BaRGS_00024094</name>
</gene>
<dbReference type="PROSITE" id="PS52035">
    <property type="entry name" value="PEPTIDASE_M14"/>
    <property type="match status" value="1"/>
</dbReference>
<dbReference type="SUPFAM" id="SSF53187">
    <property type="entry name" value="Zn-dependent exopeptidases"/>
    <property type="match status" value="1"/>
</dbReference>
<dbReference type="PANTHER" id="PTHR11532">
    <property type="entry name" value="PROTEASE M14 CARBOXYPEPTIDASE"/>
    <property type="match status" value="1"/>
</dbReference>
<dbReference type="Proteomes" id="UP001519460">
    <property type="component" value="Unassembled WGS sequence"/>
</dbReference>
<keyword evidence="12" id="KW-0325">Glycoprotein</keyword>
<feature type="domain" description="Peptidase M14" evidence="15">
    <location>
        <begin position="32"/>
        <end position="354"/>
    </location>
</feature>
<organism evidence="16 17">
    <name type="scientific">Batillaria attramentaria</name>
    <dbReference type="NCBI Taxonomy" id="370345"/>
    <lineage>
        <taxon>Eukaryota</taxon>
        <taxon>Metazoa</taxon>
        <taxon>Spiralia</taxon>
        <taxon>Lophotrochozoa</taxon>
        <taxon>Mollusca</taxon>
        <taxon>Gastropoda</taxon>
        <taxon>Caenogastropoda</taxon>
        <taxon>Sorbeoconcha</taxon>
        <taxon>Cerithioidea</taxon>
        <taxon>Batillariidae</taxon>
        <taxon>Batillaria</taxon>
    </lineage>
</organism>
<dbReference type="PROSITE" id="PS00132">
    <property type="entry name" value="CARBOXYPEPT_ZN_1"/>
    <property type="match status" value="1"/>
</dbReference>
<evidence type="ECO:0000313" key="16">
    <source>
        <dbReference type="EMBL" id="KAK7484686.1"/>
    </source>
</evidence>
<dbReference type="Pfam" id="PF13620">
    <property type="entry name" value="CarboxypepD_reg"/>
    <property type="match status" value="1"/>
</dbReference>
<name>A0ABD0KCI8_9CAEN</name>
<keyword evidence="17" id="KW-1185">Reference proteome</keyword>
<dbReference type="PROSITE" id="PS00133">
    <property type="entry name" value="CARBOXYPEPT_ZN_2"/>
    <property type="match status" value="1"/>
</dbReference>
<dbReference type="AlphaFoldDB" id="A0ABD0KCI8"/>
<keyword evidence="10" id="KW-0862">Zinc</keyword>
<evidence type="ECO:0000256" key="8">
    <source>
        <dbReference type="ARBA" id="ARBA00022729"/>
    </source>
</evidence>
<dbReference type="InterPro" id="IPR008969">
    <property type="entry name" value="CarboxyPept-like_regulatory"/>
</dbReference>
<keyword evidence="8 14" id="KW-0732">Signal</keyword>
<dbReference type="Pfam" id="PF00246">
    <property type="entry name" value="Peptidase_M14"/>
    <property type="match status" value="1"/>
</dbReference>
<evidence type="ECO:0000256" key="11">
    <source>
        <dbReference type="ARBA" id="ARBA00023049"/>
    </source>
</evidence>
<dbReference type="GO" id="GO:0046872">
    <property type="term" value="F:metal ion binding"/>
    <property type="evidence" value="ECO:0007669"/>
    <property type="project" value="UniProtKB-KW"/>
</dbReference>
<dbReference type="SMART" id="SM00631">
    <property type="entry name" value="Zn_pept"/>
    <property type="match status" value="1"/>
</dbReference>
<dbReference type="GO" id="GO:0005576">
    <property type="term" value="C:extracellular region"/>
    <property type="evidence" value="ECO:0007669"/>
    <property type="project" value="UniProtKB-SubCell"/>
</dbReference>
<evidence type="ECO:0000313" key="17">
    <source>
        <dbReference type="Proteomes" id="UP001519460"/>
    </source>
</evidence>
<evidence type="ECO:0000256" key="10">
    <source>
        <dbReference type="ARBA" id="ARBA00022833"/>
    </source>
</evidence>
<feature type="active site" description="Proton donor/acceptor" evidence="13">
    <location>
        <position position="324"/>
    </location>
</feature>
<dbReference type="Gene3D" id="3.40.630.10">
    <property type="entry name" value="Zn peptidases"/>
    <property type="match status" value="1"/>
</dbReference>
<dbReference type="PRINTS" id="PR00765">
    <property type="entry name" value="CRBOXYPTASEA"/>
</dbReference>
<evidence type="ECO:0000256" key="9">
    <source>
        <dbReference type="ARBA" id="ARBA00022801"/>
    </source>
</evidence>
<evidence type="ECO:0000256" key="4">
    <source>
        <dbReference type="ARBA" id="ARBA00022525"/>
    </source>
</evidence>
<keyword evidence="4" id="KW-0964">Secreted</keyword>
<evidence type="ECO:0000259" key="15">
    <source>
        <dbReference type="PROSITE" id="PS52035"/>
    </source>
</evidence>
<keyword evidence="5" id="KW-0121">Carboxypeptidase</keyword>
<reference evidence="16 17" key="1">
    <citation type="journal article" date="2023" name="Sci. Data">
        <title>Genome assembly of the Korean intertidal mud-creeper Batillaria attramentaria.</title>
        <authorList>
            <person name="Patra A.K."/>
            <person name="Ho P.T."/>
            <person name="Jun S."/>
            <person name="Lee S.J."/>
            <person name="Kim Y."/>
            <person name="Won Y.J."/>
        </authorList>
    </citation>
    <scope>NUCLEOTIDE SEQUENCE [LARGE SCALE GENOMIC DNA]</scope>
    <source>
        <strain evidence="16">Wonlab-2016</strain>
    </source>
</reference>
<dbReference type="CDD" id="cd03858">
    <property type="entry name" value="M14_CP_N-E_like"/>
    <property type="match status" value="1"/>
</dbReference>
<dbReference type="InterPro" id="IPR050753">
    <property type="entry name" value="Peptidase_M14_domain"/>
</dbReference>
<evidence type="ECO:0000256" key="2">
    <source>
        <dbReference type="ARBA" id="ARBA00004613"/>
    </source>
</evidence>
<evidence type="ECO:0000256" key="12">
    <source>
        <dbReference type="ARBA" id="ARBA00023180"/>
    </source>
</evidence>
<evidence type="ECO:0000256" key="14">
    <source>
        <dbReference type="SAM" id="SignalP"/>
    </source>
</evidence>
<feature type="signal peptide" evidence="14">
    <location>
        <begin position="1"/>
        <end position="24"/>
    </location>
</feature>
<dbReference type="Gene3D" id="2.60.40.1120">
    <property type="entry name" value="Carboxypeptidase-like, regulatory domain"/>
    <property type="match status" value="1"/>
</dbReference>
<dbReference type="InterPro" id="IPR057247">
    <property type="entry name" value="CARBOXYPEPT_ZN_2"/>
</dbReference>
<dbReference type="InterPro" id="IPR000834">
    <property type="entry name" value="Peptidase_M14"/>
</dbReference>
<accession>A0ABD0KCI8</accession>
<keyword evidence="7" id="KW-0479">Metal-binding</keyword>
<evidence type="ECO:0000256" key="5">
    <source>
        <dbReference type="ARBA" id="ARBA00022645"/>
    </source>
</evidence>
<dbReference type="PANTHER" id="PTHR11532:SF62">
    <property type="entry name" value="CARBOXYPEPTIDASE D"/>
    <property type="match status" value="1"/>
</dbReference>
<comment type="subcellular location">
    <subcellularLocation>
        <location evidence="2">Secreted</location>
    </subcellularLocation>
</comment>
<dbReference type="GO" id="GO:0006508">
    <property type="term" value="P:proteolysis"/>
    <property type="evidence" value="ECO:0007669"/>
    <property type="project" value="UniProtKB-KW"/>
</dbReference>
<keyword evidence="11" id="KW-0482">Metalloprotease</keyword>
<dbReference type="CDD" id="cd11308">
    <property type="entry name" value="Peptidase_M14NE-CP-C_like"/>
    <property type="match status" value="1"/>
</dbReference>
<evidence type="ECO:0000256" key="7">
    <source>
        <dbReference type="ARBA" id="ARBA00022723"/>
    </source>
</evidence>
<keyword evidence="9" id="KW-0378">Hydrolase</keyword>
<evidence type="ECO:0000256" key="1">
    <source>
        <dbReference type="ARBA" id="ARBA00001947"/>
    </source>
</evidence>
<comment type="cofactor">
    <cofactor evidence="1">
        <name>Zn(2+)</name>
        <dbReference type="ChEBI" id="CHEBI:29105"/>
    </cofactor>
</comment>
<dbReference type="SUPFAM" id="SSF49464">
    <property type="entry name" value="Carboxypeptidase regulatory domain-like"/>
    <property type="match status" value="1"/>
</dbReference>
<feature type="chain" id="PRO_5044884020" description="Peptidase M14 domain-containing protein" evidence="14">
    <location>
        <begin position="25"/>
        <end position="560"/>
    </location>
</feature>
<keyword evidence="6" id="KW-0645">Protease</keyword>
<evidence type="ECO:0000256" key="3">
    <source>
        <dbReference type="ARBA" id="ARBA00005988"/>
    </source>
</evidence>
<sequence>MGMCQPSSKALLLALALVVGLAAGSEQEFAYIHHDHPATIALMKSVHEKCPDISRLYNLTETSVEGRELIVIELTENPGHHVPGKPEFKYVGNMHGNEVVGKELLLRLIAYLCDEYLQGNELVTFLLQKTRLHIMPTMNPDGWQKAYEELKKNGTVQWTTGRSNANNVDLNRNFPDLNDKMYAIEESGNGRNSHLLKLQKALEISKDIQPETRAVMKWLAEIGFVLSSNLHGGDLVANYPYDKTRSGDSRQYTASPDDQTFVYLAKSYSYFHAEMADPDRKPCDRMGGDVFNDGITNGGAWYSVGRGMQDYNYLETNCFEITLELGCDKFPPESKLREIWEENAVALTNFMLQTHIGVKGTVKDTSGKPVTDAEVKVLDMSTGNPIDHDILSLQDGDYYRLLADGDYEVTVTAKGYHPTKKCVTVENEMYVGSGIAKEAQVVDFVLTPDTESKPDGGEAAAECELLADGHASQQAVQPDSEGQQEKVLALTEAEERQVLLEVLAYMDNRINWAKLGPQLAQSDLYYTLAMKLSQLDSETRNEFLELLPPQMREHLLMSQQ</sequence>
<protein>
    <recommendedName>
        <fullName evidence="15">Peptidase M14 domain-containing protein</fullName>
    </recommendedName>
</protein>
<proteinExistence type="inferred from homology"/>
<comment type="caution">
    <text evidence="16">The sequence shown here is derived from an EMBL/GenBank/DDBJ whole genome shotgun (WGS) entry which is preliminary data.</text>
</comment>
<dbReference type="InterPro" id="IPR057246">
    <property type="entry name" value="CARBOXYPEPT_ZN_1"/>
</dbReference>
<dbReference type="FunFam" id="3.40.630.10:FF:000013">
    <property type="entry name" value="carboxypeptidase N catalytic chain"/>
    <property type="match status" value="1"/>
</dbReference>